<evidence type="ECO:0000256" key="1">
    <source>
        <dbReference type="SAM" id="Phobius"/>
    </source>
</evidence>
<comment type="caution">
    <text evidence="2">The sequence shown here is derived from an EMBL/GenBank/DDBJ whole genome shotgun (WGS) entry which is preliminary data.</text>
</comment>
<sequence length="264" mass="31118">MKLVEQLIYSFLTSKPRRIKMEMGPFSLNYFDSKHPWVVAWWSAAIPGFGHIHLGLWLKGLILMSGEIIINLYGNVNLIIIYSFTGQFDRLNEGLINYNYIFLYGALYIFGIWDAYRVSVDINKVSYLESKQEVRVFRCYDVSSLDLNYLDKRNPWIAAFWSAVFIGIGHLYNHKLLNGFILLTWGFVAAIQTNLPYIIIYTLTGQFERINEVIDYRWFLFFPSIYFFAIYDAYSSAVGYNRLFKEEQQYYLNSRFKGNKLEVL</sequence>
<evidence type="ECO:0000313" key="2">
    <source>
        <dbReference type="EMBL" id="TWD99370.1"/>
    </source>
</evidence>
<gene>
    <name evidence="2" type="ORF">FB550_1075</name>
</gene>
<proteinExistence type="predicted"/>
<feature type="transmembrane region" description="Helical" evidence="1">
    <location>
        <begin position="156"/>
        <end position="173"/>
    </location>
</feature>
<protein>
    <recommendedName>
        <fullName evidence="4">TM2 domain-containing protein</fullName>
    </recommendedName>
</protein>
<dbReference type="RefSeq" id="WP_144565948.1">
    <property type="nucleotide sequence ID" value="NZ_VIVN01000007.1"/>
</dbReference>
<dbReference type="Proteomes" id="UP000319671">
    <property type="component" value="Unassembled WGS sequence"/>
</dbReference>
<feature type="transmembrane region" description="Helical" evidence="1">
    <location>
        <begin position="68"/>
        <end position="85"/>
    </location>
</feature>
<dbReference type="AlphaFoldDB" id="A0A561D7Q1"/>
<keyword evidence="1" id="KW-0472">Membrane</keyword>
<keyword evidence="1" id="KW-0812">Transmembrane</keyword>
<feature type="transmembrane region" description="Helical" evidence="1">
    <location>
        <begin position="216"/>
        <end position="234"/>
    </location>
</feature>
<keyword evidence="3" id="KW-1185">Reference proteome</keyword>
<reference evidence="2 3" key="1">
    <citation type="submission" date="2019-06" db="EMBL/GenBank/DDBJ databases">
        <title>Sorghum-associated microbial communities from plants grown in Nebraska, USA.</title>
        <authorList>
            <person name="Schachtman D."/>
        </authorList>
    </citation>
    <scope>NUCLEOTIDE SEQUENCE [LARGE SCALE GENOMIC DNA]</scope>
    <source>
        <strain evidence="2 3">2482</strain>
    </source>
</reference>
<evidence type="ECO:0000313" key="3">
    <source>
        <dbReference type="Proteomes" id="UP000319671"/>
    </source>
</evidence>
<name>A0A561D7Q1_9BACI</name>
<feature type="transmembrane region" description="Helical" evidence="1">
    <location>
        <begin position="179"/>
        <end position="204"/>
    </location>
</feature>
<dbReference type="EMBL" id="VIVN01000007">
    <property type="protein sequence ID" value="TWD99370.1"/>
    <property type="molecule type" value="Genomic_DNA"/>
</dbReference>
<accession>A0A561D7Q1</accession>
<feature type="transmembrane region" description="Helical" evidence="1">
    <location>
        <begin position="37"/>
        <end position="56"/>
    </location>
</feature>
<keyword evidence="1" id="KW-1133">Transmembrane helix</keyword>
<evidence type="ECO:0008006" key="4">
    <source>
        <dbReference type="Google" id="ProtNLM"/>
    </source>
</evidence>
<feature type="transmembrane region" description="Helical" evidence="1">
    <location>
        <begin position="97"/>
        <end position="116"/>
    </location>
</feature>
<organism evidence="2 3">
    <name type="scientific">Neobacillus bataviensis</name>
    <dbReference type="NCBI Taxonomy" id="220685"/>
    <lineage>
        <taxon>Bacteria</taxon>
        <taxon>Bacillati</taxon>
        <taxon>Bacillota</taxon>
        <taxon>Bacilli</taxon>
        <taxon>Bacillales</taxon>
        <taxon>Bacillaceae</taxon>
        <taxon>Neobacillus</taxon>
    </lineage>
</organism>